<dbReference type="EMBL" id="KN826421">
    <property type="protein sequence ID" value="KIK78949.1"/>
    <property type="molecule type" value="Genomic_DNA"/>
</dbReference>
<evidence type="ECO:0000313" key="1">
    <source>
        <dbReference type="EMBL" id="KIK78949.1"/>
    </source>
</evidence>
<dbReference type="AlphaFoldDB" id="A0A0D0DDX2"/>
<evidence type="ECO:0008006" key="3">
    <source>
        <dbReference type="Google" id="ProtNLM"/>
    </source>
</evidence>
<protein>
    <recommendedName>
        <fullName evidence="3">DUF4218 domain-containing protein</fullName>
    </recommendedName>
</protein>
<gene>
    <name evidence="1" type="ORF">PAXRUDRAFT_162629</name>
</gene>
<evidence type="ECO:0000313" key="2">
    <source>
        <dbReference type="Proteomes" id="UP000054538"/>
    </source>
</evidence>
<dbReference type="Proteomes" id="UP000054538">
    <property type="component" value="Unassembled WGS sequence"/>
</dbReference>
<dbReference type="OrthoDB" id="3247418at2759"/>
<reference evidence="1 2" key="1">
    <citation type="submission" date="2014-04" db="EMBL/GenBank/DDBJ databases">
        <authorList>
            <consortium name="DOE Joint Genome Institute"/>
            <person name="Kuo A."/>
            <person name="Kohler A."/>
            <person name="Jargeat P."/>
            <person name="Nagy L.G."/>
            <person name="Floudas D."/>
            <person name="Copeland A."/>
            <person name="Barry K.W."/>
            <person name="Cichocki N."/>
            <person name="Veneault-Fourrey C."/>
            <person name="LaButti K."/>
            <person name="Lindquist E.A."/>
            <person name="Lipzen A."/>
            <person name="Lundell T."/>
            <person name="Morin E."/>
            <person name="Murat C."/>
            <person name="Sun H."/>
            <person name="Tunlid A."/>
            <person name="Henrissat B."/>
            <person name="Grigoriev I.V."/>
            <person name="Hibbett D.S."/>
            <person name="Martin F."/>
            <person name="Nordberg H.P."/>
            <person name="Cantor M.N."/>
            <person name="Hua S.X."/>
        </authorList>
    </citation>
    <scope>NUCLEOTIDE SEQUENCE [LARGE SCALE GENOMIC DNA]</scope>
    <source>
        <strain evidence="1 2">Ve08.2h10</strain>
    </source>
</reference>
<organism evidence="1 2">
    <name type="scientific">Paxillus rubicundulus Ve08.2h10</name>
    <dbReference type="NCBI Taxonomy" id="930991"/>
    <lineage>
        <taxon>Eukaryota</taxon>
        <taxon>Fungi</taxon>
        <taxon>Dikarya</taxon>
        <taxon>Basidiomycota</taxon>
        <taxon>Agaricomycotina</taxon>
        <taxon>Agaricomycetes</taxon>
        <taxon>Agaricomycetidae</taxon>
        <taxon>Boletales</taxon>
        <taxon>Paxilineae</taxon>
        <taxon>Paxillaceae</taxon>
        <taxon>Paxillus</taxon>
    </lineage>
</organism>
<name>A0A0D0DDX2_9AGAM</name>
<dbReference type="InParanoid" id="A0A0D0DDX2"/>
<keyword evidence="2" id="KW-1185">Reference proteome</keyword>
<proteinExistence type="predicted"/>
<accession>A0A0D0DDX2</accession>
<dbReference type="HOGENOM" id="CLU_186482_0_0_1"/>
<sequence length="62" mass="7382">MKAYLECVKTIFPEISWQPNHHASLHLDEFLHMYGPMHGWWMFPFERVIGSLQKTNTNHKIG</sequence>
<reference evidence="2" key="2">
    <citation type="submission" date="2015-01" db="EMBL/GenBank/DDBJ databases">
        <title>Evolutionary Origins and Diversification of the Mycorrhizal Mutualists.</title>
        <authorList>
            <consortium name="DOE Joint Genome Institute"/>
            <consortium name="Mycorrhizal Genomics Consortium"/>
            <person name="Kohler A."/>
            <person name="Kuo A."/>
            <person name="Nagy L.G."/>
            <person name="Floudas D."/>
            <person name="Copeland A."/>
            <person name="Barry K.W."/>
            <person name="Cichocki N."/>
            <person name="Veneault-Fourrey C."/>
            <person name="LaButti K."/>
            <person name="Lindquist E.A."/>
            <person name="Lipzen A."/>
            <person name="Lundell T."/>
            <person name="Morin E."/>
            <person name="Murat C."/>
            <person name="Riley R."/>
            <person name="Ohm R."/>
            <person name="Sun H."/>
            <person name="Tunlid A."/>
            <person name="Henrissat B."/>
            <person name="Grigoriev I.V."/>
            <person name="Hibbett D.S."/>
            <person name="Martin F."/>
        </authorList>
    </citation>
    <scope>NUCLEOTIDE SEQUENCE [LARGE SCALE GENOMIC DNA]</scope>
    <source>
        <strain evidence="2">Ve08.2h10</strain>
    </source>
</reference>